<name>A0A0C2GES1_9BILA</name>
<evidence type="ECO:0000313" key="2">
    <source>
        <dbReference type="EMBL" id="KIH57374.1"/>
    </source>
</evidence>
<dbReference type="AlphaFoldDB" id="A0A0C2GES1"/>
<dbReference type="OrthoDB" id="5866084at2759"/>
<proteinExistence type="predicted"/>
<dbReference type="Proteomes" id="UP000054047">
    <property type="component" value="Unassembled WGS sequence"/>
</dbReference>
<feature type="signal peptide" evidence="1">
    <location>
        <begin position="1"/>
        <end position="17"/>
    </location>
</feature>
<dbReference type="EMBL" id="KN734450">
    <property type="protein sequence ID" value="KIH57374.1"/>
    <property type="molecule type" value="Genomic_DNA"/>
</dbReference>
<reference evidence="2 3" key="1">
    <citation type="submission" date="2013-12" db="EMBL/GenBank/DDBJ databases">
        <title>Draft genome of the parsitic nematode Ancylostoma duodenale.</title>
        <authorList>
            <person name="Mitreva M."/>
        </authorList>
    </citation>
    <scope>NUCLEOTIDE SEQUENCE [LARGE SCALE GENOMIC DNA]</scope>
    <source>
        <strain evidence="2 3">Zhejiang</strain>
    </source>
</reference>
<sequence>MMASWGLVALLCVSVQADLFTSMAEMQGLLDSEKAIPAVLYKYIEDEQNRLVQLRDDKRVQFNISTGSTPTE</sequence>
<protein>
    <submittedName>
        <fullName evidence="2">Uncharacterized protein</fullName>
    </submittedName>
</protein>
<gene>
    <name evidence="2" type="ORF">ANCDUO_12433</name>
</gene>
<feature type="chain" id="PRO_5002149145" evidence="1">
    <location>
        <begin position="18"/>
        <end position="72"/>
    </location>
</feature>
<accession>A0A0C2GES1</accession>
<organism evidence="2 3">
    <name type="scientific">Ancylostoma duodenale</name>
    <dbReference type="NCBI Taxonomy" id="51022"/>
    <lineage>
        <taxon>Eukaryota</taxon>
        <taxon>Metazoa</taxon>
        <taxon>Ecdysozoa</taxon>
        <taxon>Nematoda</taxon>
        <taxon>Chromadorea</taxon>
        <taxon>Rhabditida</taxon>
        <taxon>Rhabditina</taxon>
        <taxon>Rhabditomorpha</taxon>
        <taxon>Strongyloidea</taxon>
        <taxon>Ancylostomatidae</taxon>
        <taxon>Ancylostomatinae</taxon>
        <taxon>Ancylostoma</taxon>
    </lineage>
</organism>
<evidence type="ECO:0000256" key="1">
    <source>
        <dbReference type="SAM" id="SignalP"/>
    </source>
</evidence>
<keyword evidence="1" id="KW-0732">Signal</keyword>
<evidence type="ECO:0000313" key="3">
    <source>
        <dbReference type="Proteomes" id="UP000054047"/>
    </source>
</evidence>
<keyword evidence="3" id="KW-1185">Reference proteome</keyword>